<dbReference type="Proteomes" id="UP000002282">
    <property type="component" value="Unassembled WGS sequence"/>
</dbReference>
<dbReference type="KEGG" id="dya:Dyak_GE28551"/>
<evidence type="ECO:0000256" key="1">
    <source>
        <dbReference type="SAM" id="SignalP"/>
    </source>
</evidence>
<feature type="chain" id="PRO_5006403412" description="EMC1 first beta-propeller domain-containing protein" evidence="1">
    <location>
        <begin position="22"/>
        <end position="91"/>
    </location>
</feature>
<feature type="domain" description="EMC1 first beta-propeller" evidence="2">
    <location>
        <begin position="21"/>
        <end position="90"/>
    </location>
</feature>
<dbReference type="Pfam" id="PF25293">
    <property type="entry name" value="Beta-prop_EMC1_N"/>
    <property type="match status" value="1"/>
</dbReference>
<dbReference type="GO" id="GO:0034975">
    <property type="term" value="P:protein folding in endoplasmic reticulum"/>
    <property type="evidence" value="ECO:0007669"/>
    <property type="project" value="TreeGrafter"/>
</dbReference>
<dbReference type="AlphaFoldDB" id="A0A0R1EEK9"/>
<evidence type="ECO:0000313" key="4">
    <source>
        <dbReference type="Proteomes" id="UP000002282"/>
    </source>
</evidence>
<evidence type="ECO:0000259" key="2">
    <source>
        <dbReference type="Pfam" id="PF25293"/>
    </source>
</evidence>
<dbReference type="InterPro" id="IPR026895">
    <property type="entry name" value="EMC1"/>
</dbReference>
<sequence>MQEKWLLAGLSVALLISTCSALYEDQIRKFDWRGVNVGALKQSRVDLNHFQPRILVSTNEGVVASLCVKTGELVWRQVLEQKPRGDIKMLQ</sequence>
<dbReference type="PANTHER" id="PTHR21573:SF0">
    <property type="entry name" value="ER MEMBRANE PROTEIN COMPLEX SUBUNIT 1"/>
    <property type="match status" value="1"/>
</dbReference>
<reference evidence="3 4" key="1">
    <citation type="journal article" date="2007" name="Nature">
        <title>Evolution of genes and genomes on the Drosophila phylogeny.</title>
        <authorList>
            <consortium name="Drosophila 12 Genomes Consortium"/>
            <person name="Clark A.G."/>
            <person name="Eisen M.B."/>
            <person name="Smith D.R."/>
            <person name="Bergman C.M."/>
            <person name="Oliver B."/>
            <person name="Markow T.A."/>
            <person name="Kaufman T.C."/>
            <person name="Kellis M."/>
            <person name="Gelbart W."/>
            <person name="Iyer V.N."/>
            <person name="Pollard D.A."/>
            <person name="Sackton T.B."/>
            <person name="Larracuente A.M."/>
            <person name="Singh N.D."/>
            <person name="Abad J.P."/>
            <person name="Abt D.N."/>
            <person name="Adryan B."/>
            <person name="Aguade M."/>
            <person name="Akashi H."/>
            <person name="Anderson W.W."/>
            <person name="Aquadro C.F."/>
            <person name="Ardell D.H."/>
            <person name="Arguello R."/>
            <person name="Artieri C.G."/>
            <person name="Barbash D.A."/>
            <person name="Barker D."/>
            <person name="Barsanti P."/>
            <person name="Batterham P."/>
            <person name="Batzoglou S."/>
            <person name="Begun D."/>
            <person name="Bhutkar A."/>
            <person name="Blanco E."/>
            <person name="Bosak S.A."/>
            <person name="Bradley R.K."/>
            <person name="Brand A.D."/>
            <person name="Brent M.R."/>
            <person name="Brooks A.N."/>
            <person name="Brown R.H."/>
            <person name="Butlin R.K."/>
            <person name="Caggese C."/>
            <person name="Calvi B.R."/>
            <person name="Bernardo de Carvalho A."/>
            <person name="Caspi A."/>
            <person name="Castrezana S."/>
            <person name="Celniker S.E."/>
            <person name="Chang J.L."/>
            <person name="Chapple C."/>
            <person name="Chatterji S."/>
            <person name="Chinwalla A."/>
            <person name="Civetta A."/>
            <person name="Clifton S.W."/>
            <person name="Comeron J.M."/>
            <person name="Costello J.C."/>
            <person name="Coyne J.A."/>
            <person name="Daub J."/>
            <person name="David R.G."/>
            <person name="Delcher A.L."/>
            <person name="Delehaunty K."/>
            <person name="Do C.B."/>
            <person name="Ebling H."/>
            <person name="Edwards K."/>
            <person name="Eickbush T."/>
            <person name="Evans J.D."/>
            <person name="Filipski A."/>
            <person name="Findeiss S."/>
            <person name="Freyhult E."/>
            <person name="Fulton L."/>
            <person name="Fulton R."/>
            <person name="Garcia A.C."/>
            <person name="Gardiner A."/>
            <person name="Garfield D.A."/>
            <person name="Garvin B.E."/>
            <person name="Gibson G."/>
            <person name="Gilbert D."/>
            <person name="Gnerre S."/>
            <person name="Godfrey J."/>
            <person name="Good R."/>
            <person name="Gotea V."/>
            <person name="Gravely B."/>
            <person name="Greenberg A.J."/>
            <person name="Griffiths-Jones S."/>
            <person name="Gross S."/>
            <person name="Guigo R."/>
            <person name="Gustafson E.A."/>
            <person name="Haerty W."/>
            <person name="Hahn M.W."/>
            <person name="Halligan D.L."/>
            <person name="Halpern A.L."/>
            <person name="Halter G.M."/>
            <person name="Han M.V."/>
            <person name="Heger A."/>
            <person name="Hillier L."/>
            <person name="Hinrichs A.S."/>
            <person name="Holmes I."/>
            <person name="Hoskins R.A."/>
            <person name="Hubisz M.J."/>
            <person name="Hultmark D."/>
            <person name="Huntley M.A."/>
            <person name="Jaffe D.B."/>
            <person name="Jagadeeshan S."/>
            <person name="Jeck W.R."/>
            <person name="Johnson J."/>
            <person name="Jones C.D."/>
            <person name="Jordan W.C."/>
            <person name="Karpen G.H."/>
            <person name="Kataoka E."/>
            <person name="Keightley P.D."/>
            <person name="Kheradpour P."/>
            <person name="Kirkness E.F."/>
            <person name="Koerich L.B."/>
            <person name="Kristiansen K."/>
            <person name="Kudrna D."/>
            <person name="Kulathinal R.J."/>
            <person name="Kumar S."/>
            <person name="Kwok R."/>
            <person name="Lander E."/>
            <person name="Langley C.H."/>
            <person name="Lapoint R."/>
            <person name="Lazzaro B.P."/>
            <person name="Lee S.J."/>
            <person name="Levesque L."/>
            <person name="Li R."/>
            <person name="Lin C.F."/>
            <person name="Lin M.F."/>
            <person name="Lindblad-Toh K."/>
            <person name="Llopart A."/>
            <person name="Long M."/>
            <person name="Low L."/>
            <person name="Lozovsky E."/>
            <person name="Lu J."/>
            <person name="Luo M."/>
            <person name="Machado C.A."/>
            <person name="Makalowski W."/>
            <person name="Marzo M."/>
            <person name="Matsuda M."/>
            <person name="Matzkin L."/>
            <person name="McAllister B."/>
            <person name="McBride C.S."/>
            <person name="McKernan B."/>
            <person name="McKernan K."/>
            <person name="Mendez-Lago M."/>
            <person name="Minx P."/>
            <person name="Mollenhauer M.U."/>
            <person name="Montooth K."/>
            <person name="Mount S.M."/>
            <person name="Mu X."/>
            <person name="Myers E."/>
            <person name="Negre B."/>
            <person name="Newfeld S."/>
            <person name="Nielsen R."/>
            <person name="Noor M.A."/>
            <person name="O'Grady P."/>
            <person name="Pachter L."/>
            <person name="Papaceit M."/>
            <person name="Parisi M.J."/>
            <person name="Parisi M."/>
            <person name="Parts L."/>
            <person name="Pedersen J.S."/>
            <person name="Pesole G."/>
            <person name="Phillippy A.M."/>
            <person name="Ponting C.P."/>
            <person name="Pop M."/>
            <person name="Porcelli D."/>
            <person name="Powell J.R."/>
            <person name="Prohaska S."/>
            <person name="Pruitt K."/>
            <person name="Puig M."/>
            <person name="Quesneville H."/>
            <person name="Ram K.R."/>
            <person name="Rand D."/>
            <person name="Rasmussen M.D."/>
            <person name="Reed L.K."/>
            <person name="Reenan R."/>
            <person name="Reily A."/>
            <person name="Remington K.A."/>
            <person name="Rieger T.T."/>
            <person name="Ritchie M.G."/>
            <person name="Robin C."/>
            <person name="Rogers Y.H."/>
            <person name="Rohde C."/>
            <person name="Rozas J."/>
            <person name="Rubenfield M.J."/>
            <person name="Ruiz A."/>
            <person name="Russo S."/>
            <person name="Salzberg S.L."/>
            <person name="Sanchez-Gracia A."/>
            <person name="Saranga D.J."/>
            <person name="Sato H."/>
            <person name="Schaeffer S.W."/>
            <person name="Schatz M.C."/>
            <person name="Schlenke T."/>
            <person name="Schwartz R."/>
            <person name="Segarra C."/>
            <person name="Singh R.S."/>
            <person name="Sirot L."/>
            <person name="Sirota M."/>
            <person name="Sisneros N.B."/>
            <person name="Smith C.D."/>
            <person name="Smith T.F."/>
            <person name="Spieth J."/>
            <person name="Stage D.E."/>
            <person name="Stark A."/>
            <person name="Stephan W."/>
            <person name="Strausberg R.L."/>
            <person name="Strempel S."/>
            <person name="Sturgill D."/>
            <person name="Sutton G."/>
            <person name="Sutton G.G."/>
            <person name="Tao W."/>
            <person name="Teichmann S."/>
            <person name="Tobari Y.N."/>
            <person name="Tomimura Y."/>
            <person name="Tsolas J.M."/>
            <person name="Valente V.L."/>
            <person name="Venter E."/>
            <person name="Venter J.C."/>
            <person name="Vicario S."/>
            <person name="Vieira F.G."/>
            <person name="Vilella A.J."/>
            <person name="Villasante A."/>
            <person name="Walenz B."/>
            <person name="Wang J."/>
            <person name="Wasserman M."/>
            <person name="Watts T."/>
            <person name="Wilson D."/>
            <person name="Wilson R.K."/>
            <person name="Wing R.A."/>
            <person name="Wolfner M.F."/>
            <person name="Wong A."/>
            <person name="Wong G.K."/>
            <person name="Wu C.I."/>
            <person name="Wu G."/>
            <person name="Yamamoto D."/>
            <person name="Yang H.P."/>
            <person name="Yang S.P."/>
            <person name="Yorke J.A."/>
            <person name="Yoshida K."/>
            <person name="Zdobnov E."/>
            <person name="Zhang P."/>
            <person name="Zhang Y."/>
            <person name="Zimin A.V."/>
            <person name="Baldwin J."/>
            <person name="Abdouelleil A."/>
            <person name="Abdulkadir J."/>
            <person name="Abebe A."/>
            <person name="Abera B."/>
            <person name="Abreu J."/>
            <person name="Acer S.C."/>
            <person name="Aftuck L."/>
            <person name="Alexander A."/>
            <person name="An P."/>
            <person name="Anderson E."/>
            <person name="Anderson S."/>
            <person name="Arachi H."/>
            <person name="Azer M."/>
            <person name="Bachantsang P."/>
            <person name="Barry A."/>
            <person name="Bayul T."/>
            <person name="Berlin A."/>
            <person name="Bessette D."/>
            <person name="Bloom T."/>
            <person name="Blye J."/>
            <person name="Boguslavskiy L."/>
            <person name="Bonnet C."/>
            <person name="Boukhgalter B."/>
            <person name="Bourzgui I."/>
            <person name="Brown A."/>
            <person name="Cahill P."/>
            <person name="Channer S."/>
            <person name="Cheshatsang Y."/>
            <person name="Chuda L."/>
            <person name="Citroen M."/>
            <person name="Collymore A."/>
            <person name="Cooke P."/>
            <person name="Costello M."/>
            <person name="D'Aco K."/>
            <person name="Daza R."/>
            <person name="De Haan G."/>
            <person name="DeGray S."/>
            <person name="DeMaso C."/>
            <person name="Dhargay N."/>
            <person name="Dooley K."/>
            <person name="Dooley E."/>
            <person name="Doricent M."/>
            <person name="Dorje P."/>
            <person name="Dorjee K."/>
            <person name="Dupes A."/>
            <person name="Elong R."/>
            <person name="Falk J."/>
            <person name="Farina A."/>
            <person name="Faro S."/>
            <person name="Ferguson D."/>
            <person name="Fisher S."/>
            <person name="Foley C.D."/>
            <person name="Franke A."/>
            <person name="Friedrich D."/>
            <person name="Gadbois L."/>
            <person name="Gearin G."/>
            <person name="Gearin C.R."/>
            <person name="Giannoukos G."/>
            <person name="Goode T."/>
            <person name="Graham J."/>
            <person name="Grandbois E."/>
            <person name="Grewal S."/>
            <person name="Gyaltsen K."/>
            <person name="Hafez N."/>
            <person name="Hagos B."/>
            <person name="Hall J."/>
            <person name="Henson C."/>
            <person name="Hollinger A."/>
            <person name="Honan T."/>
            <person name="Huard M.D."/>
            <person name="Hughes L."/>
            <person name="Hurhula B."/>
            <person name="Husby M.E."/>
            <person name="Kamat A."/>
            <person name="Kanga B."/>
            <person name="Kashin S."/>
            <person name="Khazanovich D."/>
            <person name="Kisner P."/>
            <person name="Lance K."/>
            <person name="Lara M."/>
            <person name="Lee W."/>
            <person name="Lennon N."/>
            <person name="Letendre F."/>
            <person name="LeVine R."/>
            <person name="Lipovsky A."/>
            <person name="Liu X."/>
            <person name="Liu J."/>
            <person name="Liu S."/>
            <person name="Lokyitsang T."/>
            <person name="Lokyitsang Y."/>
            <person name="Lubonja R."/>
            <person name="Lui A."/>
            <person name="MacDonald P."/>
            <person name="Magnisalis V."/>
            <person name="Maru K."/>
            <person name="Matthews C."/>
            <person name="McCusker W."/>
            <person name="McDonough S."/>
            <person name="Mehta T."/>
            <person name="Meldrim J."/>
            <person name="Meneus L."/>
            <person name="Mihai O."/>
            <person name="Mihalev A."/>
            <person name="Mihova T."/>
            <person name="Mittelman R."/>
            <person name="Mlenga V."/>
            <person name="Montmayeur A."/>
            <person name="Mulrain L."/>
            <person name="Navidi A."/>
            <person name="Naylor J."/>
            <person name="Negash T."/>
            <person name="Nguyen T."/>
            <person name="Nguyen N."/>
            <person name="Nicol R."/>
            <person name="Norbu C."/>
            <person name="Norbu N."/>
            <person name="Novod N."/>
            <person name="O'Neill B."/>
            <person name="Osman S."/>
            <person name="Markiewicz E."/>
            <person name="Oyono O.L."/>
            <person name="Patti C."/>
            <person name="Phunkhang P."/>
            <person name="Pierre F."/>
            <person name="Priest M."/>
            <person name="Raghuraman S."/>
            <person name="Rege F."/>
            <person name="Reyes R."/>
            <person name="Rise C."/>
            <person name="Rogov P."/>
            <person name="Ross K."/>
            <person name="Ryan E."/>
            <person name="Settipalli S."/>
            <person name="Shea T."/>
            <person name="Sherpa N."/>
            <person name="Shi L."/>
            <person name="Shih D."/>
            <person name="Sparrow T."/>
            <person name="Spaulding J."/>
            <person name="Stalker J."/>
            <person name="Stange-Thomann N."/>
            <person name="Stavropoulos S."/>
            <person name="Stone C."/>
            <person name="Strader C."/>
            <person name="Tesfaye S."/>
            <person name="Thomson T."/>
            <person name="Thoulutsang Y."/>
            <person name="Thoulutsang D."/>
            <person name="Topham K."/>
            <person name="Topping I."/>
            <person name="Tsamla T."/>
            <person name="Vassiliev H."/>
            <person name="Vo A."/>
            <person name="Wangchuk T."/>
            <person name="Wangdi T."/>
            <person name="Weiand M."/>
            <person name="Wilkinson J."/>
            <person name="Wilson A."/>
            <person name="Yadav S."/>
            <person name="Young G."/>
            <person name="Yu Q."/>
            <person name="Zembek L."/>
            <person name="Zhong D."/>
            <person name="Zimmer A."/>
            <person name="Zwirko Z."/>
            <person name="Jaffe D.B."/>
            <person name="Alvarez P."/>
            <person name="Brockman W."/>
            <person name="Butler J."/>
            <person name="Chin C."/>
            <person name="Gnerre S."/>
            <person name="Grabherr M."/>
            <person name="Kleber M."/>
            <person name="Mauceli E."/>
            <person name="MacCallum I."/>
        </authorList>
    </citation>
    <scope>NUCLEOTIDE SEQUENCE [LARGE SCALE GENOMIC DNA]</scope>
    <source>
        <strain evidence="4">Tai18E2 / Tucson 14021-0261.01</strain>
    </source>
</reference>
<gene>
    <name evidence="3" type="primary">Dyak\GE28551</name>
    <name evidence="3" type="synonym">GE28551</name>
    <name evidence="3" type="ORF">Dyak_GE28551</name>
</gene>
<proteinExistence type="predicted"/>
<protein>
    <recommendedName>
        <fullName evidence="2">EMC1 first beta-propeller domain-containing protein</fullName>
    </recommendedName>
</protein>
<dbReference type="OrthoDB" id="28092at2759"/>
<dbReference type="EMBL" id="CH895360">
    <property type="protein sequence ID" value="KRK05620.1"/>
    <property type="molecule type" value="Genomic_DNA"/>
</dbReference>
<dbReference type="GO" id="GO:0072546">
    <property type="term" value="C:EMC complex"/>
    <property type="evidence" value="ECO:0007669"/>
    <property type="project" value="InterPro"/>
</dbReference>
<keyword evidence="4" id="KW-1185">Reference proteome</keyword>
<feature type="non-terminal residue" evidence="3">
    <location>
        <position position="91"/>
    </location>
</feature>
<dbReference type="GO" id="GO:0071816">
    <property type="term" value="P:tail-anchored membrane protein insertion into ER membrane"/>
    <property type="evidence" value="ECO:0007669"/>
    <property type="project" value="EnsemblMetazoa"/>
</dbReference>
<evidence type="ECO:0000313" key="3">
    <source>
        <dbReference type="EMBL" id="KRK05620.1"/>
    </source>
</evidence>
<dbReference type="InterPro" id="IPR058545">
    <property type="entry name" value="Beta-prop_EMC1_1st"/>
</dbReference>
<name>A0A0R1EEK9_DROYA</name>
<dbReference type="GO" id="GO:0032977">
    <property type="term" value="F:membrane insertase activity"/>
    <property type="evidence" value="ECO:0007669"/>
    <property type="project" value="EnsemblMetazoa"/>
</dbReference>
<dbReference type="PANTHER" id="PTHR21573">
    <property type="entry name" value="ER MEMBRANE PROTEIN COMPLEX SUBUNIT 1"/>
    <property type="match status" value="1"/>
</dbReference>
<reference evidence="3 4" key="2">
    <citation type="journal article" date="2007" name="PLoS Biol.">
        <title>Principles of genome evolution in the Drosophila melanogaster species group.</title>
        <authorList>
            <person name="Ranz J.M."/>
            <person name="Maurin D."/>
            <person name="Chan Y.S."/>
            <person name="von Grotthuss M."/>
            <person name="Hillier L.W."/>
            <person name="Roote J."/>
            <person name="Ashburner M."/>
            <person name="Bergman C.M."/>
        </authorList>
    </citation>
    <scope>NUCLEOTIDE SEQUENCE [LARGE SCALE GENOMIC DNA]</scope>
    <source>
        <strain evidence="4">Tai18E2 / Tucson 14021-0261.01</strain>
    </source>
</reference>
<feature type="signal peptide" evidence="1">
    <location>
        <begin position="1"/>
        <end position="21"/>
    </location>
</feature>
<organism evidence="3 4">
    <name type="scientific">Drosophila yakuba</name>
    <name type="common">Fruit fly</name>
    <dbReference type="NCBI Taxonomy" id="7245"/>
    <lineage>
        <taxon>Eukaryota</taxon>
        <taxon>Metazoa</taxon>
        <taxon>Ecdysozoa</taxon>
        <taxon>Arthropoda</taxon>
        <taxon>Hexapoda</taxon>
        <taxon>Insecta</taxon>
        <taxon>Pterygota</taxon>
        <taxon>Neoptera</taxon>
        <taxon>Endopterygota</taxon>
        <taxon>Diptera</taxon>
        <taxon>Brachycera</taxon>
        <taxon>Muscomorpha</taxon>
        <taxon>Ephydroidea</taxon>
        <taxon>Drosophilidae</taxon>
        <taxon>Drosophila</taxon>
        <taxon>Sophophora</taxon>
    </lineage>
</organism>
<accession>A0A0R1EEK9</accession>
<keyword evidence="1" id="KW-0732">Signal</keyword>